<reference evidence="3 4" key="1">
    <citation type="submission" date="2020-07" db="EMBL/GenBank/DDBJ databases">
        <title>Spirosoma foliorum sp. nov., isolated from the leaves on the Nejang mountain Korea, Republic of.</title>
        <authorList>
            <person name="Ho H."/>
            <person name="Lee Y.-J."/>
            <person name="Nurcahyanto D.-A."/>
            <person name="Kim S.-G."/>
        </authorList>
    </citation>
    <scope>NUCLEOTIDE SEQUENCE [LARGE SCALE GENOMIC DNA]</scope>
    <source>
        <strain evidence="3 4">PL0136</strain>
    </source>
</reference>
<dbReference type="Proteomes" id="UP000515369">
    <property type="component" value="Chromosome"/>
</dbReference>
<evidence type="ECO:0000313" key="3">
    <source>
        <dbReference type="EMBL" id="QMW04290.1"/>
    </source>
</evidence>
<dbReference type="SFLD" id="SFLDG00179">
    <property type="entry name" value="mandelate_racemase"/>
    <property type="match status" value="1"/>
</dbReference>
<keyword evidence="1" id="KW-0456">Lyase</keyword>
<dbReference type="CDD" id="cd03316">
    <property type="entry name" value="MR_like"/>
    <property type="match status" value="1"/>
</dbReference>
<dbReference type="InterPro" id="IPR034593">
    <property type="entry name" value="DgoD-like"/>
</dbReference>
<dbReference type="Pfam" id="PF13378">
    <property type="entry name" value="MR_MLE_C"/>
    <property type="match status" value="1"/>
</dbReference>
<name>A0A7G5GZJ8_9BACT</name>
<dbReference type="AlphaFoldDB" id="A0A7G5GZJ8"/>
<evidence type="ECO:0000313" key="4">
    <source>
        <dbReference type="Proteomes" id="UP000515369"/>
    </source>
</evidence>
<dbReference type="InterPro" id="IPR013341">
    <property type="entry name" value="Mandelate_racemase_N_dom"/>
</dbReference>
<dbReference type="SUPFAM" id="SSF54826">
    <property type="entry name" value="Enolase N-terminal domain-like"/>
    <property type="match status" value="1"/>
</dbReference>
<dbReference type="InterPro" id="IPR006311">
    <property type="entry name" value="TAT_signal"/>
</dbReference>
<dbReference type="PROSITE" id="PS51318">
    <property type="entry name" value="TAT"/>
    <property type="match status" value="1"/>
</dbReference>
<dbReference type="EMBL" id="CP059732">
    <property type="protein sequence ID" value="QMW04290.1"/>
    <property type="molecule type" value="Genomic_DNA"/>
</dbReference>
<sequence>MALSRRRFLKAAGIATTLPASSQFTEPGSSVAPTKSNLSITGIVVHTIKVNQRGNWYFVELQTNKGISGLGEASHGFTAATQNGEALLKSEIAAYFELVKGESPFSVELFRQRGLQRAQASSRTGVTAFSSIEQALWDLAGKVLGVPTYELLGGKLRDKIKVYANINRATNERDAQGRRLISSFQRNAELALKSDFKAVKLAPFDDMKPLKSASPQEIEADIDYAISCTEAVRQTIGPNVDLLIDVHSHLNRQLAIQTAKRLEKTNLYWFEEAVDPQTQLDDTKAITDAVQQPVAGGESIAGRTGFAPLINSKALDIIMPDVKHCGGIQECRYIAALAEAAGDIKVSPHNPSGPISTAASVQVCAGMPNFSILEFAYGEVPWRADLVKPAEQFQDGFLPVPTGPGLGYTLNYTLINKHS</sequence>
<dbReference type="InterPro" id="IPR036849">
    <property type="entry name" value="Enolase-like_C_sf"/>
</dbReference>
<evidence type="ECO:0000256" key="1">
    <source>
        <dbReference type="ARBA" id="ARBA00023239"/>
    </source>
</evidence>
<dbReference type="GO" id="GO:0016854">
    <property type="term" value="F:racemase and epimerase activity"/>
    <property type="evidence" value="ECO:0007669"/>
    <property type="project" value="UniProtKB-ARBA"/>
</dbReference>
<proteinExistence type="predicted"/>
<dbReference type="PANTHER" id="PTHR48080:SF2">
    <property type="entry name" value="D-GALACTONATE DEHYDRATASE"/>
    <property type="match status" value="1"/>
</dbReference>
<dbReference type="GO" id="GO:0016829">
    <property type="term" value="F:lyase activity"/>
    <property type="evidence" value="ECO:0007669"/>
    <property type="project" value="UniProtKB-KW"/>
</dbReference>
<gene>
    <name evidence="3" type="ORF">H3H32_04880</name>
</gene>
<keyword evidence="4" id="KW-1185">Reference proteome</keyword>
<dbReference type="KEGG" id="sfol:H3H32_04880"/>
<dbReference type="Gene3D" id="3.20.20.120">
    <property type="entry name" value="Enolase-like C-terminal domain"/>
    <property type="match status" value="1"/>
</dbReference>
<organism evidence="3 4">
    <name type="scientific">Spirosoma foliorum</name>
    <dbReference type="NCBI Taxonomy" id="2710596"/>
    <lineage>
        <taxon>Bacteria</taxon>
        <taxon>Pseudomonadati</taxon>
        <taxon>Bacteroidota</taxon>
        <taxon>Cytophagia</taxon>
        <taxon>Cytophagales</taxon>
        <taxon>Cytophagaceae</taxon>
        <taxon>Spirosoma</taxon>
    </lineage>
</organism>
<dbReference type="InterPro" id="IPR013342">
    <property type="entry name" value="Mandelate_racemase_C"/>
</dbReference>
<accession>A0A7G5GZJ8</accession>
<dbReference type="SFLD" id="SFLDS00001">
    <property type="entry name" value="Enolase"/>
    <property type="match status" value="1"/>
</dbReference>
<dbReference type="Pfam" id="PF02746">
    <property type="entry name" value="MR_MLE_N"/>
    <property type="match status" value="1"/>
</dbReference>
<dbReference type="SUPFAM" id="SSF51604">
    <property type="entry name" value="Enolase C-terminal domain-like"/>
    <property type="match status" value="1"/>
</dbReference>
<dbReference type="SMART" id="SM00922">
    <property type="entry name" value="MR_MLE"/>
    <property type="match status" value="1"/>
</dbReference>
<protein>
    <submittedName>
        <fullName evidence="3">Mandelate racemase/muconate lactonizing enzyme family protein</fullName>
    </submittedName>
</protein>
<evidence type="ECO:0000259" key="2">
    <source>
        <dbReference type="SMART" id="SM00922"/>
    </source>
</evidence>
<feature type="domain" description="Mandelate racemase/muconate lactonizing enzyme C-terminal" evidence="2">
    <location>
        <begin position="181"/>
        <end position="293"/>
    </location>
</feature>
<dbReference type="PANTHER" id="PTHR48080">
    <property type="entry name" value="D-GALACTONATE DEHYDRATASE-RELATED"/>
    <property type="match status" value="1"/>
</dbReference>
<dbReference type="Gene3D" id="3.30.390.10">
    <property type="entry name" value="Enolase-like, N-terminal domain"/>
    <property type="match status" value="1"/>
</dbReference>
<dbReference type="InterPro" id="IPR029065">
    <property type="entry name" value="Enolase_C-like"/>
</dbReference>
<dbReference type="InterPro" id="IPR029017">
    <property type="entry name" value="Enolase-like_N"/>
</dbReference>
<dbReference type="RefSeq" id="WP_182461544.1">
    <property type="nucleotide sequence ID" value="NZ_CP059732.1"/>
</dbReference>